<evidence type="ECO:0000256" key="7">
    <source>
        <dbReference type="PROSITE-ProRule" id="PRU01360"/>
    </source>
</evidence>
<dbReference type="InterPro" id="IPR037066">
    <property type="entry name" value="Plug_dom_sf"/>
</dbReference>
<dbReference type="Pfam" id="PF13715">
    <property type="entry name" value="CarbopepD_reg_2"/>
    <property type="match status" value="1"/>
</dbReference>
<evidence type="ECO:0000256" key="3">
    <source>
        <dbReference type="ARBA" id="ARBA00022452"/>
    </source>
</evidence>
<reference evidence="9 10" key="1">
    <citation type="journal article" date="2018" name="Int. J. Syst. Evol. Microbiol.">
        <title>Zhouia spongiae sp. nov., isolated from a marine sponge.</title>
        <authorList>
            <person name="Zhuang L."/>
            <person name="Lin B."/>
            <person name="Qin F."/>
            <person name="Luo L."/>
        </authorList>
    </citation>
    <scope>NUCLEOTIDE SEQUENCE [LARGE SCALE GENOMIC DNA]</scope>
    <source>
        <strain evidence="9 10">HN-Y44</strain>
    </source>
</reference>
<dbReference type="InterPro" id="IPR023996">
    <property type="entry name" value="TonB-dep_OMP_SusC/RagA"/>
</dbReference>
<gene>
    <name evidence="9" type="ORF">MQE36_15730</name>
</gene>
<comment type="similarity">
    <text evidence="7">Belongs to the TonB-dependent receptor family.</text>
</comment>
<keyword evidence="5 7" id="KW-0472">Membrane</keyword>
<comment type="subcellular location">
    <subcellularLocation>
        <location evidence="1 7">Cell outer membrane</location>
        <topology evidence="1 7">Multi-pass membrane protein</topology>
    </subcellularLocation>
</comment>
<dbReference type="NCBIfam" id="TIGR04057">
    <property type="entry name" value="SusC_RagA_signa"/>
    <property type="match status" value="1"/>
</dbReference>
<dbReference type="InterPro" id="IPR008969">
    <property type="entry name" value="CarboxyPept-like_regulatory"/>
</dbReference>
<evidence type="ECO:0000256" key="5">
    <source>
        <dbReference type="ARBA" id="ARBA00023136"/>
    </source>
</evidence>
<feature type="domain" description="TonB-dependent receptor plug" evidence="8">
    <location>
        <begin position="218"/>
        <end position="339"/>
    </location>
</feature>
<evidence type="ECO:0000313" key="9">
    <source>
        <dbReference type="EMBL" id="UNY98517.1"/>
    </source>
</evidence>
<dbReference type="Gene3D" id="2.170.130.10">
    <property type="entry name" value="TonB-dependent receptor, plug domain"/>
    <property type="match status" value="1"/>
</dbReference>
<proteinExistence type="inferred from homology"/>
<evidence type="ECO:0000256" key="4">
    <source>
        <dbReference type="ARBA" id="ARBA00022692"/>
    </source>
</evidence>
<dbReference type="InterPro" id="IPR036942">
    <property type="entry name" value="Beta-barrel_TonB_sf"/>
</dbReference>
<evidence type="ECO:0000259" key="8">
    <source>
        <dbReference type="Pfam" id="PF07715"/>
    </source>
</evidence>
<dbReference type="InterPro" id="IPR012910">
    <property type="entry name" value="Plug_dom"/>
</dbReference>
<evidence type="ECO:0000313" key="10">
    <source>
        <dbReference type="Proteomes" id="UP000829476"/>
    </source>
</evidence>
<organism evidence="9 10">
    <name type="scientific">Zhouia spongiae</name>
    <dbReference type="NCBI Taxonomy" id="2202721"/>
    <lineage>
        <taxon>Bacteria</taxon>
        <taxon>Pseudomonadati</taxon>
        <taxon>Bacteroidota</taxon>
        <taxon>Flavobacteriia</taxon>
        <taxon>Flavobacteriales</taxon>
        <taxon>Flavobacteriaceae</taxon>
        <taxon>Zhouia</taxon>
    </lineage>
</organism>
<keyword evidence="10" id="KW-1185">Reference proteome</keyword>
<keyword evidence="6 7" id="KW-0998">Cell outer membrane</keyword>
<dbReference type="SUPFAM" id="SSF56935">
    <property type="entry name" value="Porins"/>
    <property type="match status" value="1"/>
</dbReference>
<sequence length="1113" mass="124707">MKKILSWEILGFLERYERQIMWIMKRSLIVFCILFLNVTAFAFSQKVTLNLGKVTLHEALKEIGNSANVDFFYSDKELDVNKVVKVRFDKTDLIEAISSLIGSRFSVEKQGEGLYLIIPVDELADQEMITVKGVVTDENGQPLPGVTVVVSEERRGVVTDFDGVFEITVKKGAVLSFSYIGYLTQEISANDKTINVKMALDVAELDAVVVTGIVERKKETYTGAVNTISGEELKAIGNQNIIQSIKTLDPSFIVLENNLQGSNPNVLPTIEVRGQTSIATDAARDQFGTDPNSPLFVLDGFETDLRTIVDLDMNRIASITILKDAASTALYGSKAANGVVVVETKKPTAGEIRVSYTGDFSVDIPDLSDYNLMNAEEKLEFERLSGRWTDYVDDPRRQAVLDSLYNVKLADVTRGVDSYWLSEPVQTAFTQKHAIYVDGGTDELRFNAGLNYRNQEGVMKGSGRDTWGGNLDLTYRKGKLNIYNRLYVSGAEADESPYGSFSKFAQANPYYRKHNEDGEITKYLESNVNVVGFYRYNVVNPLYSSTLSNRNTTQGLNVQNNLGLIWTLNSNVRFQGAVQLKKGSSEREVFTSPEETIFDDVAFFEKGEYANTQTESFSYIANAMLVYHNVFAEKHSLTGNLRTEIEEQNNEVYTTVAVGFPNGTNGNPSFSFSYDPNAKPTYFTGKYRRNNVMGSVNYAYDNKYFLDANYRLDGSTAFGSNEKYSPFWSVGLGWNIHKELGMPSVVNLLRLRQTFGYTGNQSLGSVASTSVYNYSDLINYFGPGLRLTTYANPDLEWQRTFDMNLGLDIALFNSRFDAQLNVYRKKTDPLVVPVNLASSTGLVAYPLNVGYLQVDGFEAITNFKIINNLENQVFWRIGATAAIVNMEYGGFGNTLQNLDEDALDSGSLRRYRDGNSPDDIWAVPSLGIDPATGREIFLKKNGQTTFDFDYEDEVVVGSTRPKVEGILSNYFNYKGFSLGLNVRYRFGGQDFNTALYNKVENIGVDDILLNQDKRALYDRWQQPGDVTRFKSIAISENTPISSRFVQDNDVLVGESFNLGYRVENKPWLDNLGMKTLRVTAYMNDIFRTGTIKAERGIDYPFARSVSFSINASF</sequence>
<keyword evidence="3 7" id="KW-1134">Transmembrane beta strand</keyword>
<evidence type="ECO:0000256" key="1">
    <source>
        <dbReference type="ARBA" id="ARBA00004571"/>
    </source>
</evidence>
<dbReference type="EMBL" id="CP094326">
    <property type="protein sequence ID" value="UNY98517.1"/>
    <property type="molecule type" value="Genomic_DNA"/>
</dbReference>
<dbReference type="NCBIfam" id="TIGR04056">
    <property type="entry name" value="OMP_RagA_SusC"/>
    <property type="match status" value="1"/>
</dbReference>
<dbReference type="Gene3D" id="2.60.40.1120">
    <property type="entry name" value="Carboxypeptidase-like, regulatory domain"/>
    <property type="match status" value="1"/>
</dbReference>
<dbReference type="PROSITE" id="PS52016">
    <property type="entry name" value="TONB_DEPENDENT_REC_3"/>
    <property type="match status" value="1"/>
</dbReference>
<dbReference type="Proteomes" id="UP000829476">
    <property type="component" value="Chromosome"/>
</dbReference>
<dbReference type="Pfam" id="PF07715">
    <property type="entry name" value="Plug"/>
    <property type="match status" value="1"/>
</dbReference>
<evidence type="ECO:0000256" key="2">
    <source>
        <dbReference type="ARBA" id="ARBA00022448"/>
    </source>
</evidence>
<dbReference type="Gene3D" id="2.40.170.20">
    <property type="entry name" value="TonB-dependent receptor, beta-barrel domain"/>
    <property type="match status" value="1"/>
</dbReference>
<keyword evidence="2 7" id="KW-0813">Transport</keyword>
<dbReference type="InterPro" id="IPR039426">
    <property type="entry name" value="TonB-dep_rcpt-like"/>
</dbReference>
<protein>
    <submittedName>
        <fullName evidence="9">SusC/RagA family TonB-linked outer membrane protein</fullName>
    </submittedName>
</protein>
<accession>A0ABY3YL17</accession>
<name>A0ABY3YL17_9FLAO</name>
<keyword evidence="4 7" id="KW-0812">Transmembrane</keyword>
<evidence type="ECO:0000256" key="6">
    <source>
        <dbReference type="ARBA" id="ARBA00023237"/>
    </source>
</evidence>
<dbReference type="InterPro" id="IPR023997">
    <property type="entry name" value="TonB-dep_OMP_SusC/RagA_CS"/>
</dbReference>
<dbReference type="RefSeq" id="WP_242936923.1">
    <property type="nucleotide sequence ID" value="NZ_CP094326.1"/>
</dbReference>
<dbReference type="SUPFAM" id="SSF49464">
    <property type="entry name" value="Carboxypeptidase regulatory domain-like"/>
    <property type="match status" value="1"/>
</dbReference>